<sequence length="161" mass="18212">MINKNDYNKIPARARYSMIFGSAIGLVIALAIIVSIWQILHIFPIPKPVFFWYKCIGGLIIGYLGLYLILEPTLGYKRHLYRINDESIDIIKGVFFIEHTVIPIRRMQQIDISIGPINKLFNLADISITTGGGVASIDFLPLDQADLLAENLKKKINERVV</sequence>
<organism evidence="3 4">
    <name type="scientific">Peptostreptococcus stomatis DSM 17678</name>
    <dbReference type="NCBI Taxonomy" id="596315"/>
    <lineage>
        <taxon>Bacteria</taxon>
        <taxon>Bacillati</taxon>
        <taxon>Bacillota</taxon>
        <taxon>Clostridia</taxon>
        <taxon>Peptostreptococcales</taxon>
        <taxon>Peptostreptococcaceae</taxon>
        <taxon>Peptostreptococcus</taxon>
    </lineage>
</organism>
<accession>E0E274</accession>
<dbReference type="PANTHER" id="PTHR34473">
    <property type="entry name" value="UPF0699 TRANSMEMBRANE PROTEIN YDBS"/>
    <property type="match status" value="1"/>
</dbReference>
<evidence type="ECO:0000313" key="4">
    <source>
        <dbReference type="Proteomes" id="UP000003244"/>
    </source>
</evidence>
<feature type="domain" description="YdbS-like PH" evidence="2">
    <location>
        <begin position="76"/>
        <end position="151"/>
    </location>
</feature>
<dbReference type="Pfam" id="PF03703">
    <property type="entry name" value="bPH_2"/>
    <property type="match status" value="1"/>
</dbReference>
<dbReference type="STRING" id="596315.HMPREF0634_1405"/>
<evidence type="ECO:0000256" key="1">
    <source>
        <dbReference type="SAM" id="Phobius"/>
    </source>
</evidence>
<evidence type="ECO:0000259" key="2">
    <source>
        <dbReference type="Pfam" id="PF03703"/>
    </source>
</evidence>
<dbReference type="RefSeq" id="WP_007788822.1">
    <property type="nucleotide sequence ID" value="NZ_ADGQ01000032.1"/>
</dbReference>
<dbReference type="GeneID" id="84800322"/>
<evidence type="ECO:0000313" key="3">
    <source>
        <dbReference type="EMBL" id="EFM64988.1"/>
    </source>
</evidence>
<dbReference type="InterPro" id="IPR005182">
    <property type="entry name" value="YdbS-like_PH"/>
</dbReference>
<keyword evidence="1" id="KW-1133">Transmembrane helix</keyword>
<dbReference type="eggNOG" id="COG3402">
    <property type="taxonomic scope" value="Bacteria"/>
</dbReference>
<keyword evidence="1" id="KW-0812">Transmembrane</keyword>
<dbReference type="AlphaFoldDB" id="E0E274"/>
<comment type="caution">
    <text evidence="3">The sequence shown here is derived from an EMBL/GenBank/DDBJ whole genome shotgun (WGS) entry which is preliminary data.</text>
</comment>
<dbReference type="PANTHER" id="PTHR34473:SF2">
    <property type="entry name" value="UPF0699 TRANSMEMBRANE PROTEIN YDBT"/>
    <property type="match status" value="1"/>
</dbReference>
<feature type="transmembrane region" description="Helical" evidence="1">
    <location>
        <begin position="20"/>
        <end position="43"/>
    </location>
</feature>
<proteinExistence type="predicted"/>
<keyword evidence="4" id="KW-1185">Reference proteome</keyword>
<dbReference type="OrthoDB" id="1750577at2"/>
<dbReference type="EMBL" id="ADGQ01000032">
    <property type="protein sequence ID" value="EFM64988.1"/>
    <property type="molecule type" value="Genomic_DNA"/>
</dbReference>
<gene>
    <name evidence="3" type="ORF">HMPREF0634_1405</name>
</gene>
<keyword evidence="1" id="KW-0472">Membrane</keyword>
<dbReference type="Proteomes" id="UP000003244">
    <property type="component" value="Unassembled WGS sequence"/>
</dbReference>
<protein>
    <recommendedName>
        <fullName evidence="2">YdbS-like PH domain-containing protein</fullName>
    </recommendedName>
</protein>
<reference evidence="3 4" key="1">
    <citation type="submission" date="2010-08" db="EMBL/GenBank/DDBJ databases">
        <authorList>
            <person name="Harkins D.M."/>
            <person name="Madupu R."/>
            <person name="Durkin A.S."/>
            <person name="Torralba M."/>
            <person name="Methe B."/>
            <person name="Sutton G.G."/>
            <person name="Nelson K.E."/>
        </authorList>
    </citation>
    <scope>NUCLEOTIDE SEQUENCE [LARGE SCALE GENOMIC DNA]</scope>
    <source>
        <strain evidence="3 4">DSM 17678</strain>
    </source>
</reference>
<feature type="transmembrane region" description="Helical" evidence="1">
    <location>
        <begin position="49"/>
        <end position="70"/>
    </location>
</feature>
<name>E0E274_9FIRM</name>